<name>A0A166N490_PSEFL</name>
<dbReference type="RefSeq" id="WP_063341680.1">
    <property type="nucleotide sequence ID" value="NZ_LUKJ01000003.1"/>
</dbReference>
<dbReference type="AlphaFoldDB" id="A0A166N490"/>
<feature type="region of interest" description="Disordered" evidence="1">
    <location>
        <begin position="216"/>
        <end position="239"/>
    </location>
</feature>
<organism evidence="2 3">
    <name type="scientific">Pseudomonas fluorescens</name>
    <dbReference type="NCBI Taxonomy" id="294"/>
    <lineage>
        <taxon>Bacteria</taxon>
        <taxon>Pseudomonadati</taxon>
        <taxon>Pseudomonadota</taxon>
        <taxon>Gammaproteobacteria</taxon>
        <taxon>Pseudomonadales</taxon>
        <taxon>Pseudomonadaceae</taxon>
        <taxon>Pseudomonas</taxon>
    </lineage>
</organism>
<evidence type="ECO:0000256" key="1">
    <source>
        <dbReference type="SAM" id="MobiDB-lite"/>
    </source>
</evidence>
<comment type="caution">
    <text evidence="2">The sequence shown here is derived from an EMBL/GenBank/DDBJ whole genome shotgun (WGS) entry which is preliminary data.</text>
</comment>
<evidence type="ECO:0000313" key="3">
    <source>
        <dbReference type="Proteomes" id="UP000076489"/>
    </source>
</evidence>
<evidence type="ECO:0000313" key="2">
    <source>
        <dbReference type="EMBL" id="KZN16705.1"/>
    </source>
</evidence>
<gene>
    <name evidence="2" type="ORF">A1D17_11265</name>
</gene>
<reference evidence="3" key="1">
    <citation type="submission" date="2016-03" db="EMBL/GenBank/DDBJ databases">
        <authorList>
            <person name="Ray J."/>
            <person name="Price M."/>
            <person name="Deutschbauer A."/>
        </authorList>
    </citation>
    <scope>NUCLEOTIDE SEQUENCE [LARGE SCALE GENOMIC DNA]</scope>
    <source>
        <strain evidence="3">FW300-N1B4</strain>
    </source>
</reference>
<sequence>MNLRPRRCCWRHGTGLLFLAVLIAAAIWQLQQPLWDDPEIALEIGGTYEEMHKHSTAPFSPLIRGHVWGGIPKTDARLRFIDPHYGFDTPLARFFTVTFNDNVIEDVLMSPQIEPLLIDDALKVVLDLQDQWCAKGWVAMGTRSDPSIADTPEWRAYLRKGILHGRSYWQAGDKYQVALALGRFEDYRNPTEERYLITLALAKPWVPFDEIEDMYDEPSHFPAPQPKQKGALPCQLPPS</sequence>
<dbReference type="Proteomes" id="UP000076489">
    <property type="component" value="Unassembled WGS sequence"/>
</dbReference>
<protein>
    <submittedName>
        <fullName evidence="2">Uncharacterized protein</fullName>
    </submittedName>
</protein>
<accession>A0A166N490</accession>
<proteinExistence type="predicted"/>
<dbReference type="OrthoDB" id="6942177at2"/>
<dbReference type="EMBL" id="LUKJ01000003">
    <property type="protein sequence ID" value="KZN16705.1"/>
    <property type="molecule type" value="Genomic_DNA"/>
</dbReference>
<reference evidence="2 3" key="2">
    <citation type="journal article" date="2018" name="Nature">
        <title>Mutant phenotypes for thousands of bacterial genes of unknown function.</title>
        <authorList>
            <person name="Price M.N."/>
            <person name="Wetmore K.M."/>
            <person name="Waters R.J."/>
            <person name="Callaghan M."/>
            <person name="Ray J."/>
            <person name="Liu H."/>
            <person name="Kuehl J.V."/>
            <person name="Melnyk R.A."/>
            <person name="Lamson J.S."/>
            <person name="Suh Y."/>
            <person name="Carlson H.K."/>
            <person name="Esquivel Z."/>
            <person name="Sadeeshkumar H."/>
            <person name="Chakraborty R."/>
            <person name="Zane G.M."/>
            <person name="Rubin B.E."/>
            <person name="Wall J.D."/>
            <person name="Visel A."/>
            <person name="Bristow J."/>
            <person name="Blow M.J."/>
            <person name="Arkin A.P."/>
            <person name="Deutschbauer A.M."/>
        </authorList>
    </citation>
    <scope>NUCLEOTIDE SEQUENCE [LARGE SCALE GENOMIC DNA]</scope>
    <source>
        <strain evidence="2 3">FW300-N1B4</strain>
    </source>
</reference>